<evidence type="ECO:0000256" key="7">
    <source>
        <dbReference type="RuleBase" id="RU004474"/>
    </source>
</evidence>
<dbReference type="InterPro" id="IPR017925">
    <property type="entry name" value="DHFR_CS"/>
</dbReference>
<keyword evidence="5" id="KW-0521">NADP</keyword>
<evidence type="ECO:0000256" key="1">
    <source>
        <dbReference type="ARBA" id="ARBA00004903"/>
    </source>
</evidence>
<dbReference type="InterPro" id="IPR001796">
    <property type="entry name" value="DHFR_dom"/>
</dbReference>
<comment type="pathway">
    <text evidence="1">Cofactor biosynthesis; tetrahydrofolate biosynthesis; 5,6,7,8-tetrahydrofolate from 7,8-dihydrofolate: step 1/1.</text>
</comment>
<evidence type="ECO:0000313" key="9">
    <source>
        <dbReference type="EMBL" id="ORE02698.1"/>
    </source>
</evidence>
<dbReference type="GO" id="GO:0006730">
    <property type="term" value="P:one-carbon metabolic process"/>
    <property type="evidence" value="ECO:0007669"/>
    <property type="project" value="UniProtKB-KW"/>
</dbReference>
<dbReference type="PROSITE" id="PS00075">
    <property type="entry name" value="DHFR_1"/>
    <property type="match status" value="1"/>
</dbReference>
<dbReference type="GO" id="GO:0046452">
    <property type="term" value="P:dihydrofolate metabolic process"/>
    <property type="evidence" value="ECO:0007669"/>
    <property type="project" value="TreeGrafter"/>
</dbReference>
<dbReference type="EC" id="1.5.1.3" evidence="2"/>
<dbReference type="VEuPathDB" id="FungiDB:BCV72DRAFT_169959"/>
<comment type="similarity">
    <text evidence="7">Belongs to the dihydrofolate reductase family.</text>
</comment>
<gene>
    <name evidence="9" type="ORF">BCV72DRAFT_169959</name>
</gene>
<dbReference type="PROSITE" id="PS51330">
    <property type="entry name" value="DHFR_2"/>
    <property type="match status" value="1"/>
</dbReference>
<dbReference type="EMBL" id="KV922036">
    <property type="protein sequence ID" value="ORE02698.1"/>
    <property type="molecule type" value="Genomic_DNA"/>
</dbReference>
<dbReference type="Proteomes" id="UP000242414">
    <property type="component" value="Unassembled WGS sequence"/>
</dbReference>
<dbReference type="SUPFAM" id="SSF53597">
    <property type="entry name" value="Dihydrofolate reductase-like"/>
    <property type="match status" value="1"/>
</dbReference>
<protein>
    <recommendedName>
        <fullName evidence="3">Dihydrofolate reductase</fullName>
        <ecNumber evidence="2">1.5.1.3</ecNumber>
    </recommendedName>
</protein>
<accession>A0A1X0QSH8</accession>
<dbReference type="OrthoDB" id="414698at2759"/>
<evidence type="ECO:0000256" key="4">
    <source>
        <dbReference type="ARBA" id="ARBA00022563"/>
    </source>
</evidence>
<dbReference type="InterPro" id="IPR024072">
    <property type="entry name" value="DHFR-like_dom_sf"/>
</dbReference>
<feature type="domain" description="DHFR" evidence="8">
    <location>
        <begin position="3"/>
        <end position="209"/>
    </location>
</feature>
<evidence type="ECO:0000256" key="3">
    <source>
        <dbReference type="ARBA" id="ARBA00018886"/>
    </source>
</evidence>
<dbReference type="PRINTS" id="PR00070">
    <property type="entry name" value="DHFR"/>
</dbReference>
<dbReference type="PANTHER" id="PTHR48069">
    <property type="entry name" value="DIHYDROFOLATE REDUCTASE"/>
    <property type="match status" value="1"/>
</dbReference>
<sequence>MPKFSLIVAATEELGIGYLNNLPWRLPKDMAFFKQVTTKIPKSVVNKENVQNAVIMGRVTWESIPSKFRPLENRLNIVISRNPSYDLKYVLSLLIRIYYRQLANDNQNVILVSSFEEALERIDETKNPRVFVIGGAQMYRMAIHNPECDSIILTRIKTQVNCDTFFPEINIKNYRLAEHKELEEYVEGTVPEGVQDHKDMKYEFTFYKR</sequence>
<evidence type="ECO:0000259" key="8">
    <source>
        <dbReference type="PROSITE" id="PS51330"/>
    </source>
</evidence>
<dbReference type="GO" id="GO:0046655">
    <property type="term" value="P:folic acid metabolic process"/>
    <property type="evidence" value="ECO:0007669"/>
    <property type="project" value="TreeGrafter"/>
</dbReference>
<dbReference type="GO" id="GO:0050661">
    <property type="term" value="F:NADP binding"/>
    <property type="evidence" value="ECO:0007669"/>
    <property type="project" value="InterPro"/>
</dbReference>
<dbReference type="GO" id="GO:0046654">
    <property type="term" value="P:tetrahydrofolate biosynthetic process"/>
    <property type="evidence" value="ECO:0007669"/>
    <property type="project" value="UniProtKB-UniPathway"/>
</dbReference>
<dbReference type="PANTHER" id="PTHR48069:SF3">
    <property type="entry name" value="DIHYDROFOLATE REDUCTASE"/>
    <property type="match status" value="1"/>
</dbReference>
<organism evidence="9">
    <name type="scientific">Rhizopus microsporus var. microsporus</name>
    <dbReference type="NCBI Taxonomy" id="86635"/>
    <lineage>
        <taxon>Eukaryota</taxon>
        <taxon>Fungi</taxon>
        <taxon>Fungi incertae sedis</taxon>
        <taxon>Mucoromycota</taxon>
        <taxon>Mucoromycotina</taxon>
        <taxon>Mucoromycetes</taxon>
        <taxon>Mucorales</taxon>
        <taxon>Mucorineae</taxon>
        <taxon>Rhizopodaceae</taxon>
        <taxon>Rhizopus</taxon>
    </lineage>
</organism>
<reference evidence="9" key="1">
    <citation type="journal article" date="2016" name="Proc. Natl. Acad. Sci. U.S.A.">
        <title>Lipid metabolic changes in an early divergent fungus govern the establishment of a mutualistic symbiosis with endobacteria.</title>
        <authorList>
            <person name="Lastovetsky O.A."/>
            <person name="Gaspar M.L."/>
            <person name="Mondo S.J."/>
            <person name="LaButti K.M."/>
            <person name="Sandor L."/>
            <person name="Grigoriev I.V."/>
            <person name="Henry S.A."/>
            <person name="Pawlowska T.E."/>
        </authorList>
    </citation>
    <scope>NUCLEOTIDE SEQUENCE [LARGE SCALE GENOMIC DNA]</scope>
    <source>
        <strain evidence="9">ATCC 52814</strain>
    </source>
</reference>
<keyword evidence="6" id="KW-0560">Oxidoreductase</keyword>
<dbReference type="GO" id="GO:0004146">
    <property type="term" value="F:dihydrofolate reductase activity"/>
    <property type="evidence" value="ECO:0007669"/>
    <property type="project" value="UniProtKB-EC"/>
</dbReference>
<dbReference type="Gene3D" id="3.40.430.10">
    <property type="entry name" value="Dihydrofolate Reductase, subunit A"/>
    <property type="match status" value="1"/>
</dbReference>
<dbReference type="CDD" id="cd00209">
    <property type="entry name" value="DHFR"/>
    <property type="match status" value="1"/>
</dbReference>
<feature type="non-terminal residue" evidence="9">
    <location>
        <position position="209"/>
    </location>
</feature>
<keyword evidence="4" id="KW-0554">One-carbon metabolism</keyword>
<evidence type="ECO:0000256" key="5">
    <source>
        <dbReference type="ARBA" id="ARBA00022857"/>
    </source>
</evidence>
<dbReference type="GO" id="GO:0005739">
    <property type="term" value="C:mitochondrion"/>
    <property type="evidence" value="ECO:0007669"/>
    <property type="project" value="TreeGrafter"/>
</dbReference>
<dbReference type="InterPro" id="IPR012259">
    <property type="entry name" value="DHFR"/>
</dbReference>
<dbReference type="AlphaFoldDB" id="A0A1X0QSH8"/>
<evidence type="ECO:0000256" key="6">
    <source>
        <dbReference type="ARBA" id="ARBA00023002"/>
    </source>
</evidence>
<dbReference type="Pfam" id="PF00186">
    <property type="entry name" value="DHFR_1"/>
    <property type="match status" value="2"/>
</dbReference>
<proteinExistence type="inferred from homology"/>
<dbReference type="UniPathway" id="UPA00077">
    <property type="reaction ID" value="UER00158"/>
</dbReference>
<evidence type="ECO:0000256" key="2">
    <source>
        <dbReference type="ARBA" id="ARBA00012856"/>
    </source>
</evidence>
<name>A0A1X0QSH8_RHIZD</name>